<comment type="function">
    <text evidence="4">RNA helicase.</text>
</comment>
<evidence type="ECO:0000313" key="7">
    <source>
        <dbReference type="EMBL" id="CAE8587872.1"/>
    </source>
</evidence>
<dbReference type="SMART" id="SM00487">
    <property type="entry name" value="DEXDc"/>
    <property type="match status" value="1"/>
</dbReference>
<sequence length="228" mass="25345">RPSKGQFIASNPDDDLGRGGQRRGDDRRDDGRRQRSESRPQKTATSEFAGITVRGASAEWLNAQQKISGGKFDPSEIQKQAIPRIFDGESCAIQAPTGTGKTLCYLLPLLQRLEIEERDPLAKSALRLLILVPTAVLQMQTAALCRALVGPGRAETVTMLRRDADNTRVSNIVVATPRQILELLDTPLTAPAWDTAIRWLDMVVVDEADRLVAKWNKIQQRHRAWEGK</sequence>
<dbReference type="GO" id="GO:0016787">
    <property type="term" value="F:hydrolase activity"/>
    <property type="evidence" value="ECO:0007669"/>
    <property type="project" value="UniProtKB-KW"/>
</dbReference>
<dbReference type="GO" id="GO:0003724">
    <property type="term" value="F:RNA helicase activity"/>
    <property type="evidence" value="ECO:0007669"/>
    <property type="project" value="UniProtKB-EC"/>
</dbReference>
<evidence type="ECO:0000256" key="1">
    <source>
        <dbReference type="ARBA" id="ARBA00022741"/>
    </source>
</evidence>
<evidence type="ECO:0000313" key="8">
    <source>
        <dbReference type="Proteomes" id="UP000654075"/>
    </source>
</evidence>
<keyword evidence="3 4" id="KW-0067">ATP-binding</keyword>
<dbReference type="PROSITE" id="PS51192">
    <property type="entry name" value="HELICASE_ATP_BIND_1"/>
    <property type="match status" value="1"/>
</dbReference>
<dbReference type="InterPro" id="IPR027417">
    <property type="entry name" value="P-loop_NTPase"/>
</dbReference>
<dbReference type="Gene3D" id="3.40.50.300">
    <property type="entry name" value="P-loop containing nucleotide triphosphate hydrolases"/>
    <property type="match status" value="1"/>
</dbReference>
<organism evidence="7 8">
    <name type="scientific">Polarella glacialis</name>
    <name type="common">Dinoflagellate</name>
    <dbReference type="NCBI Taxonomy" id="89957"/>
    <lineage>
        <taxon>Eukaryota</taxon>
        <taxon>Sar</taxon>
        <taxon>Alveolata</taxon>
        <taxon>Dinophyceae</taxon>
        <taxon>Suessiales</taxon>
        <taxon>Suessiaceae</taxon>
        <taxon>Polarella</taxon>
    </lineage>
</organism>
<comment type="domain">
    <text evidence="4">The Q motif is unique to and characteristic of the DEAD box family of RNA helicases and controls ATP binding and hydrolysis.</text>
</comment>
<comment type="catalytic activity">
    <reaction evidence="4">
        <text>ATP + H2O = ADP + phosphate + H(+)</text>
        <dbReference type="Rhea" id="RHEA:13065"/>
        <dbReference type="ChEBI" id="CHEBI:15377"/>
        <dbReference type="ChEBI" id="CHEBI:15378"/>
        <dbReference type="ChEBI" id="CHEBI:30616"/>
        <dbReference type="ChEBI" id="CHEBI:43474"/>
        <dbReference type="ChEBI" id="CHEBI:456216"/>
        <dbReference type="EC" id="3.6.4.13"/>
    </reaction>
</comment>
<dbReference type="InterPro" id="IPR014001">
    <property type="entry name" value="Helicase_ATP-bd"/>
</dbReference>
<evidence type="ECO:0000256" key="3">
    <source>
        <dbReference type="ARBA" id="ARBA00022840"/>
    </source>
</evidence>
<evidence type="ECO:0000256" key="2">
    <source>
        <dbReference type="ARBA" id="ARBA00022801"/>
    </source>
</evidence>
<feature type="compositionally biased region" description="Basic and acidic residues" evidence="5">
    <location>
        <begin position="22"/>
        <end position="40"/>
    </location>
</feature>
<dbReference type="GO" id="GO:0003723">
    <property type="term" value="F:RNA binding"/>
    <property type="evidence" value="ECO:0007669"/>
    <property type="project" value="UniProtKB-UniRule"/>
</dbReference>
<feature type="region of interest" description="Disordered" evidence="5">
    <location>
        <begin position="1"/>
        <end position="46"/>
    </location>
</feature>
<evidence type="ECO:0000259" key="6">
    <source>
        <dbReference type="PROSITE" id="PS51192"/>
    </source>
</evidence>
<reference evidence="7" key="1">
    <citation type="submission" date="2021-02" db="EMBL/GenBank/DDBJ databases">
        <authorList>
            <person name="Dougan E. K."/>
            <person name="Rhodes N."/>
            <person name="Thang M."/>
            <person name="Chan C."/>
        </authorList>
    </citation>
    <scope>NUCLEOTIDE SEQUENCE</scope>
</reference>
<evidence type="ECO:0000256" key="5">
    <source>
        <dbReference type="SAM" id="MobiDB-lite"/>
    </source>
</evidence>
<dbReference type="Proteomes" id="UP000654075">
    <property type="component" value="Unassembled WGS sequence"/>
</dbReference>
<dbReference type="InterPro" id="IPR000629">
    <property type="entry name" value="RNA-helicase_DEAD-box_CS"/>
</dbReference>
<dbReference type="InterPro" id="IPR011545">
    <property type="entry name" value="DEAD/DEAH_box_helicase_dom"/>
</dbReference>
<dbReference type="AlphaFoldDB" id="A0A813DQF3"/>
<keyword evidence="8" id="KW-1185">Reference proteome</keyword>
<dbReference type="GO" id="GO:0005524">
    <property type="term" value="F:ATP binding"/>
    <property type="evidence" value="ECO:0007669"/>
    <property type="project" value="UniProtKB-UniRule"/>
</dbReference>
<dbReference type="PROSITE" id="PS00039">
    <property type="entry name" value="DEAD_ATP_HELICASE"/>
    <property type="match status" value="1"/>
</dbReference>
<evidence type="ECO:0000256" key="4">
    <source>
        <dbReference type="RuleBase" id="RU365068"/>
    </source>
</evidence>
<keyword evidence="2 4" id="KW-0378">Hydrolase</keyword>
<dbReference type="EMBL" id="CAJNNV010002794">
    <property type="protein sequence ID" value="CAE8587872.1"/>
    <property type="molecule type" value="Genomic_DNA"/>
</dbReference>
<dbReference type="OrthoDB" id="44251at2759"/>
<accession>A0A813DQF3</accession>
<keyword evidence="4" id="KW-0347">Helicase</keyword>
<dbReference type="EC" id="3.6.4.13" evidence="4"/>
<keyword evidence="1 4" id="KW-0547">Nucleotide-binding</keyword>
<dbReference type="Pfam" id="PF00270">
    <property type="entry name" value="DEAD"/>
    <property type="match status" value="1"/>
</dbReference>
<gene>
    <name evidence="7" type="ORF">PGLA1383_LOCUS6699</name>
</gene>
<feature type="non-terminal residue" evidence="7">
    <location>
        <position position="228"/>
    </location>
</feature>
<feature type="domain" description="Helicase ATP-binding" evidence="6">
    <location>
        <begin position="82"/>
        <end position="228"/>
    </location>
</feature>
<dbReference type="SUPFAM" id="SSF52540">
    <property type="entry name" value="P-loop containing nucleoside triphosphate hydrolases"/>
    <property type="match status" value="1"/>
</dbReference>
<protein>
    <recommendedName>
        <fullName evidence="4">ATP-dependent RNA helicase</fullName>
        <ecNumber evidence="4">3.6.4.13</ecNumber>
    </recommendedName>
</protein>
<dbReference type="PANTHER" id="PTHR24031">
    <property type="entry name" value="RNA HELICASE"/>
    <property type="match status" value="1"/>
</dbReference>
<feature type="non-terminal residue" evidence="7">
    <location>
        <position position="1"/>
    </location>
</feature>
<comment type="similarity">
    <text evidence="4">Belongs to the DEAD box helicase family.</text>
</comment>
<name>A0A813DQF3_POLGL</name>
<proteinExistence type="inferred from homology"/>
<comment type="caution">
    <text evidence="7">The sequence shown here is derived from an EMBL/GenBank/DDBJ whole genome shotgun (WGS) entry which is preliminary data.</text>
</comment>
<keyword evidence="4" id="KW-0694">RNA-binding</keyword>